<reference evidence="3" key="1">
    <citation type="submission" date="2022-11" db="UniProtKB">
        <authorList>
            <consortium name="WormBaseParasite"/>
        </authorList>
    </citation>
    <scope>IDENTIFICATION</scope>
</reference>
<feature type="region of interest" description="Disordered" evidence="1">
    <location>
        <begin position="396"/>
        <end position="440"/>
    </location>
</feature>
<evidence type="ECO:0000256" key="1">
    <source>
        <dbReference type="SAM" id="MobiDB-lite"/>
    </source>
</evidence>
<sequence length="497" mass="54346">MLGKLVNKFKKQSLQDLTSAEAQQQDQPAESAPPTTPVEQHRSMGSSPPADKAVNGYQLRKSARLNVVQPAPQPEPPKVFIGTENSDSQKRQHHAQQSNGPTMLFVHDSGTESDEELEHIDSMSNASSAMNGGTTDFFDLHSPPTLTSSPPLLSEFDTNSWDSMGCESGIDINLRESSERDDISRNIDLLELEAATPVDKSHAFPVNFGNANGWDENSPSGTPPTAIGSLNRPPIDFSGLRSQNDPNGKFRCSITPEKLLSSQAVNNDCGAFQPVRRRLRNSVTQENFSESATPPVSSPSPTGNGSIIGEKRRWERSDDGYAEILVDNTGHISPIASRTRSMINNITPNSNNNNEVPRAVLTARRTRVKVLFYDPTPGGVLTRNLAQRRSMQISNNAQQLPPFHLSESPPNNPLKRGRHNSITGANSQAISTVPVNNERPSLNFDKMRERMMGITSPNTSKYYDGERDLSNGSPRRKPQLRSASNSQSSLEASASLD</sequence>
<proteinExistence type="predicted"/>
<evidence type="ECO:0000313" key="3">
    <source>
        <dbReference type="WBParaSite" id="ACRNAN_scaffold47.g16005.t1"/>
    </source>
</evidence>
<feature type="region of interest" description="Disordered" evidence="1">
    <location>
        <begin position="453"/>
        <end position="497"/>
    </location>
</feature>
<accession>A0A914DYZ0</accession>
<dbReference type="AlphaFoldDB" id="A0A914DYZ0"/>
<keyword evidence="2" id="KW-1185">Reference proteome</keyword>
<dbReference type="Proteomes" id="UP000887540">
    <property type="component" value="Unplaced"/>
</dbReference>
<feature type="region of interest" description="Disordered" evidence="1">
    <location>
        <begin position="212"/>
        <end position="249"/>
    </location>
</feature>
<feature type="compositionally biased region" description="Polar residues" evidence="1">
    <location>
        <begin position="420"/>
        <end position="440"/>
    </location>
</feature>
<name>A0A914DYZ0_9BILA</name>
<dbReference type="WBParaSite" id="ACRNAN_scaffold47.g16005.t1">
    <property type="protein sequence ID" value="ACRNAN_scaffold47.g16005.t1"/>
    <property type="gene ID" value="ACRNAN_scaffold47.g16005"/>
</dbReference>
<feature type="compositionally biased region" description="Low complexity" evidence="1">
    <location>
        <begin position="289"/>
        <end position="301"/>
    </location>
</feature>
<evidence type="ECO:0000313" key="2">
    <source>
        <dbReference type="Proteomes" id="UP000887540"/>
    </source>
</evidence>
<feature type="compositionally biased region" description="Low complexity" evidence="1">
    <location>
        <begin position="480"/>
        <end position="497"/>
    </location>
</feature>
<organism evidence="2 3">
    <name type="scientific">Acrobeloides nanus</name>
    <dbReference type="NCBI Taxonomy" id="290746"/>
    <lineage>
        <taxon>Eukaryota</taxon>
        <taxon>Metazoa</taxon>
        <taxon>Ecdysozoa</taxon>
        <taxon>Nematoda</taxon>
        <taxon>Chromadorea</taxon>
        <taxon>Rhabditida</taxon>
        <taxon>Tylenchina</taxon>
        <taxon>Cephalobomorpha</taxon>
        <taxon>Cephaloboidea</taxon>
        <taxon>Cephalobidae</taxon>
        <taxon>Acrobeloides</taxon>
    </lineage>
</organism>
<protein>
    <submittedName>
        <fullName evidence="3">Uncharacterized protein</fullName>
    </submittedName>
</protein>
<feature type="region of interest" description="Disordered" evidence="1">
    <location>
        <begin position="13"/>
        <end position="113"/>
    </location>
</feature>
<feature type="compositionally biased region" description="Polar residues" evidence="1">
    <location>
        <begin position="13"/>
        <end position="28"/>
    </location>
</feature>
<feature type="region of interest" description="Disordered" evidence="1">
    <location>
        <begin position="284"/>
        <end position="309"/>
    </location>
</feature>